<dbReference type="Proteomes" id="UP001243375">
    <property type="component" value="Unassembled WGS sequence"/>
</dbReference>
<name>A0ACC2XDQ0_9TREE</name>
<evidence type="ECO:0000313" key="1">
    <source>
        <dbReference type="EMBL" id="KAJ9121500.1"/>
    </source>
</evidence>
<protein>
    <submittedName>
        <fullName evidence="1">Uncharacterized protein</fullName>
    </submittedName>
</protein>
<comment type="caution">
    <text evidence="1">The sequence shown here is derived from an EMBL/GenBank/DDBJ whole genome shotgun (WGS) entry which is preliminary data.</text>
</comment>
<evidence type="ECO:0000313" key="2">
    <source>
        <dbReference type="Proteomes" id="UP001243375"/>
    </source>
</evidence>
<keyword evidence="2" id="KW-1185">Reference proteome</keyword>
<sequence length="1412" mass="150669">MAPLPSAQKTPKQKRHFSHGSGSISLALPRAGGGGTEIGNIHGSSFTEHRSPPDIPDTPLQEPRDQQGEAENEGMGADVSNSSTSFSLNAESGANANMASSTPTLPRTRSQLSFNSVGKQQLEQQQQPPMMSPWQHFAATGGAMTPSVERPGGEAISPFFAMGLVGGGDGNARLGAPSSSGFPGFNMTLPSASSASKPSGHPIPAFSASPRSNSPHLGGPFEQLNIDGAASTGVNSAMTPGIATASMSDPFMSAPVSSSTAQPPNSAGTETGQLDALAAALAARRRGSRSGPSGLSNMHVGRASSEPQTLGATDGEATPRVQTPVTTSPSGPVAGGMRLKVSSGSVSGGRKSPLSASSSAGNTTPSLSSPASGKIAQTAGSSSPINLEALSPSQMASYMHDSSSGLLILDIRQPSAFVSGHATHAVPLPIPSTLLKRQAFTLDKLQEMLPPRAAKAIANWRDNANVVIIDQDSTSANAGSVISGVANKFRSAAGPSGENVWRGKIWFLRGGMTAVKNTPEVDVEYGFDTDEESVEQSNHTQGSGVATGQAISASPDIPAGGQSASASPGNPDNPGRAAKVFGNLSRAAFQQGSTRGVARKRANAPGSIAMPNAPGQLRLDLRGAGFGNRTNNGARTSSRDVSDPPLDTGASNVTAVAETSRPQAARSPPSDSNSGETLQPANPFFDNIRQNLELSHGGITERISLNLPPDIASRSHELPAFLRDLVEKPRDETAAILAHEFENVERDEQKRLQSIMEWHSRGMKHIDEAHKAAKRHRRRERQRKTSTSTGDHALSEEDLRRERRLLRVQRTSSGMVHVKSVDPEEGVDCPDDYFPFSITAGVERGAKNRYKNIWPYDFSRVRLDAKCHDDGSDYINANYILPKGTNKRYIATQGPLDATFQDFWTLVWEQHVDVIVMLTKQFEGGAIKCGSYWTDGTYGPLHLQLLSTTGGEDEQEKAVSGFNFHVGTDRPASGMPNIHRVFLLTHDGYPDVPPRKITQIQCVSWPDFDVPEDPHTLLGLVKEVDQASEEMAADADDREHKPPVLVHCSAGVGRTGSYIVVDAMLDALRREHHTHHRKIRGASLGLSKRRQSRQYEQGALTAEALQNRLHDRRASVESSSDLSVGSPLSPPVHDAGAAPSPFIPFPALQSFTFSPPIQGAAERMDVDRLPSAESLQTGPMGRITEEVNEKEPREYDLVHEIETIPKITARAKDAGDPSPVLEKPQPVQTILGNMRVQRMSLCQSLRQYLFVYRAIIIGYLDMLDEEKGIEQELHTNVTSPSTLAARSTNHSGATTDEENQIKRRAPDFQLIGSSLTKRPSIKSFGGKRGPRNNSGSDEGRLDTSGNPIPSPSSVGSGSSSYRMTTTAAVKAPRSANSLDSIEEPLQDSMIEEGAAHEHRASHDSGFHDMDTS</sequence>
<organism evidence="1 2">
    <name type="scientific">Naganishia vaughanmartiniae</name>
    <dbReference type="NCBI Taxonomy" id="1424756"/>
    <lineage>
        <taxon>Eukaryota</taxon>
        <taxon>Fungi</taxon>
        <taxon>Dikarya</taxon>
        <taxon>Basidiomycota</taxon>
        <taxon>Agaricomycotina</taxon>
        <taxon>Tremellomycetes</taxon>
        <taxon>Filobasidiales</taxon>
        <taxon>Filobasidiaceae</taxon>
        <taxon>Naganishia</taxon>
    </lineage>
</organism>
<accession>A0ACC2XDQ0</accession>
<proteinExistence type="predicted"/>
<dbReference type="EMBL" id="JASBWU010000005">
    <property type="protein sequence ID" value="KAJ9121500.1"/>
    <property type="molecule type" value="Genomic_DNA"/>
</dbReference>
<reference evidence="1" key="1">
    <citation type="submission" date="2023-04" db="EMBL/GenBank/DDBJ databases">
        <title>Draft Genome sequencing of Naganishia species isolated from polar environments using Oxford Nanopore Technology.</title>
        <authorList>
            <person name="Leo P."/>
            <person name="Venkateswaran K."/>
        </authorList>
    </citation>
    <scope>NUCLEOTIDE SEQUENCE</scope>
    <source>
        <strain evidence="1">MNA-CCFEE 5425</strain>
    </source>
</reference>
<gene>
    <name evidence="1" type="ORF">QFC22_002117</name>
</gene>